<sequence>VLAKYTDDEIIQLVRQNPGYGLLRMVSELYPTKNSRPTRDKNRIVDDMMFIFQEHNEQTGEDPFDLIQSTEFSTMVTEAEYLKRTGKKYLPKGAGRTTGKRKKRSEGGGQQNFLALPPQRFNWGEIEPAESRPSHIEKGFKHEYTILNLRFPFSKFWEMWMDGYSRGEIS</sequence>
<proteinExistence type="predicted"/>
<feature type="region of interest" description="Disordered" evidence="1">
    <location>
        <begin position="89"/>
        <end position="112"/>
    </location>
</feature>
<feature type="non-terminal residue" evidence="2">
    <location>
        <position position="170"/>
    </location>
</feature>
<evidence type="ECO:0000256" key="1">
    <source>
        <dbReference type="SAM" id="MobiDB-lite"/>
    </source>
</evidence>
<dbReference type="EMBL" id="UINC01109198">
    <property type="protein sequence ID" value="SVC75855.1"/>
    <property type="molecule type" value="Genomic_DNA"/>
</dbReference>
<reference evidence="2" key="1">
    <citation type="submission" date="2018-05" db="EMBL/GenBank/DDBJ databases">
        <authorList>
            <person name="Lanie J.A."/>
            <person name="Ng W.-L."/>
            <person name="Kazmierczak K.M."/>
            <person name="Andrzejewski T.M."/>
            <person name="Davidsen T.M."/>
            <person name="Wayne K.J."/>
            <person name="Tettelin H."/>
            <person name="Glass J.I."/>
            <person name="Rusch D."/>
            <person name="Podicherti R."/>
            <person name="Tsui H.-C.T."/>
            <person name="Winkler M.E."/>
        </authorList>
    </citation>
    <scope>NUCLEOTIDE SEQUENCE</scope>
</reference>
<evidence type="ECO:0000313" key="2">
    <source>
        <dbReference type="EMBL" id="SVC75855.1"/>
    </source>
</evidence>
<dbReference type="AlphaFoldDB" id="A0A382PT48"/>
<name>A0A382PT48_9ZZZZ</name>
<accession>A0A382PT48</accession>
<gene>
    <name evidence="2" type="ORF">METZ01_LOCUS328709</name>
</gene>
<protein>
    <submittedName>
        <fullName evidence="2">Uncharacterized protein</fullName>
    </submittedName>
</protein>
<organism evidence="2">
    <name type="scientific">marine metagenome</name>
    <dbReference type="NCBI Taxonomy" id="408172"/>
    <lineage>
        <taxon>unclassified sequences</taxon>
        <taxon>metagenomes</taxon>
        <taxon>ecological metagenomes</taxon>
    </lineage>
</organism>
<feature type="non-terminal residue" evidence="2">
    <location>
        <position position="1"/>
    </location>
</feature>